<dbReference type="SUPFAM" id="SSF75217">
    <property type="entry name" value="alpha/beta knot"/>
    <property type="match status" value="1"/>
</dbReference>
<dbReference type="Gene3D" id="3.40.1280.10">
    <property type="match status" value="1"/>
</dbReference>
<accession>A0A4S8HKY8</accession>
<comment type="subcellular location">
    <subcellularLocation>
        <location evidence="1 10">Cytoplasm</location>
    </subcellularLocation>
</comment>
<dbReference type="InterPro" id="IPR015947">
    <property type="entry name" value="PUA-like_sf"/>
</dbReference>
<dbReference type="PIRSF" id="PIRSF015601">
    <property type="entry name" value="MTase_slr0722"/>
    <property type="match status" value="1"/>
</dbReference>
<keyword evidence="6 10" id="KW-0808">Transferase</keyword>
<dbReference type="NCBIfam" id="TIGR00046">
    <property type="entry name" value="RsmE family RNA methyltransferase"/>
    <property type="match status" value="1"/>
</dbReference>
<dbReference type="Pfam" id="PF20260">
    <property type="entry name" value="PUA_4"/>
    <property type="match status" value="1"/>
</dbReference>
<evidence type="ECO:0000256" key="9">
    <source>
        <dbReference type="ARBA" id="ARBA00047944"/>
    </source>
</evidence>
<evidence type="ECO:0000256" key="6">
    <source>
        <dbReference type="ARBA" id="ARBA00022679"/>
    </source>
</evidence>
<dbReference type="Proteomes" id="UP000306918">
    <property type="component" value="Unassembled WGS sequence"/>
</dbReference>
<dbReference type="InterPro" id="IPR046887">
    <property type="entry name" value="RsmE_PUA-like"/>
</dbReference>
<dbReference type="PANTHER" id="PTHR30027:SF3">
    <property type="entry name" value="16S RRNA (URACIL(1498)-N(3))-METHYLTRANSFERASE"/>
    <property type="match status" value="1"/>
</dbReference>
<organism evidence="13 14">
    <name type="scientific">Niastella caeni</name>
    <dbReference type="NCBI Taxonomy" id="2569763"/>
    <lineage>
        <taxon>Bacteria</taxon>
        <taxon>Pseudomonadati</taxon>
        <taxon>Bacteroidota</taxon>
        <taxon>Chitinophagia</taxon>
        <taxon>Chitinophagales</taxon>
        <taxon>Chitinophagaceae</taxon>
        <taxon>Niastella</taxon>
    </lineage>
</organism>
<evidence type="ECO:0000259" key="12">
    <source>
        <dbReference type="Pfam" id="PF20260"/>
    </source>
</evidence>
<dbReference type="RefSeq" id="WP_136580040.1">
    <property type="nucleotide sequence ID" value="NZ_STFF01000009.1"/>
</dbReference>
<dbReference type="GO" id="GO:0070475">
    <property type="term" value="P:rRNA base methylation"/>
    <property type="evidence" value="ECO:0007669"/>
    <property type="project" value="TreeGrafter"/>
</dbReference>
<dbReference type="EC" id="2.1.1.193" evidence="10"/>
<keyword evidence="7 10" id="KW-0949">S-adenosyl-L-methionine</keyword>
<dbReference type="SUPFAM" id="SSF88697">
    <property type="entry name" value="PUA domain-like"/>
    <property type="match status" value="1"/>
</dbReference>
<evidence type="ECO:0000259" key="11">
    <source>
        <dbReference type="Pfam" id="PF04452"/>
    </source>
</evidence>
<evidence type="ECO:0000256" key="4">
    <source>
        <dbReference type="ARBA" id="ARBA00022552"/>
    </source>
</evidence>
<dbReference type="GO" id="GO:0005737">
    <property type="term" value="C:cytoplasm"/>
    <property type="evidence" value="ECO:0007669"/>
    <property type="project" value="UniProtKB-SubCell"/>
</dbReference>
<evidence type="ECO:0000256" key="2">
    <source>
        <dbReference type="ARBA" id="ARBA00005528"/>
    </source>
</evidence>
<comment type="similarity">
    <text evidence="2 10">Belongs to the RNA methyltransferase RsmE family.</text>
</comment>
<dbReference type="AlphaFoldDB" id="A0A4S8HKY8"/>
<dbReference type="Pfam" id="PF04452">
    <property type="entry name" value="Methyltrans_RNA"/>
    <property type="match status" value="1"/>
</dbReference>
<dbReference type="InterPro" id="IPR029028">
    <property type="entry name" value="Alpha/beta_knot_MTases"/>
</dbReference>
<evidence type="ECO:0000256" key="5">
    <source>
        <dbReference type="ARBA" id="ARBA00022603"/>
    </source>
</evidence>
<feature type="domain" description="Ribosomal RNA small subunit methyltransferase E methyltransferase" evidence="11">
    <location>
        <begin position="78"/>
        <end position="235"/>
    </location>
</feature>
<dbReference type="OrthoDB" id="9815641at2"/>
<dbReference type="CDD" id="cd18084">
    <property type="entry name" value="RsmE-like"/>
    <property type="match status" value="1"/>
</dbReference>
<dbReference type="EMBL" id="STFF01000009">
    <property type="protein sequence ID" value="THU33552.1"/>
    <property type="molecule type" value="Genomic_DNA"/>
</dbReference>
<dbReference type="Gene3D" id="2.40.240.20">
    <property type="entry name" value="Hypothetical PUA domain-like, domain 1"/>
    <property type="match status" value="1"/>
</dbReference>
<dbReference type="InterPro" id="IPR029026">
    <property type="entry name" value="tRNA_m1G_MTases_N"/>
</dbReference>
<evidence type="ECO:0000256" key="1">
    <source>
        <dbReference type="ARBA" id="ARBA00004496"/>
    </source>
</evidence>
<keyword evidence="5 10" id="KW-0489">Methyltransferase</keyword>
<reference evidence="13 14" key="1">
    <citation type="submission" date="2019-04" db="EMBL/GenBank/DDBJ databases">
        <title>Niastella caeni sp. nov., isolated from activated sludge.</title>
        <authorList>
            <person name="Sheng M."/>
        </authorList>
    </citation>
    <scope>NUCLEOTIDE SEQUENCE [LARGE SCALE GENOMIC DNA]</scope>
    <source>
        <strain evidence="13 14">HX-2-15</strain>
    </source>
</reference>
<sequence>MNLPLFYISDVAAGQSEITLDEDTSKHVVNVLRMKKGEELHLTDGKGSLLLTSITDDHKKRCRVTVLNEQFIPQTARKTSIAISLLKNTNRFEWFLEKATELGITEVIPMICDRTEKQHFRFDRMQNILVSAMLQSQQAWLPVLHQPIGFGQLLKQEDVIDITQKFIAHCIPGSKQSLAAQVNTSLPSQIILIGPEGDFTSEEVAFATEHYFIPVTLGDTRLRTETAGMVAAVILSL</sequence>
<dbReference type="InterPro" id="IPR046886">
    <property type="entry name" value="RsmE_MTase_dom"/>
</dbReference>
<comment type="function">
    <text evidence="8 10">Specifically methylates the N3 position of the uracil ring of uridine 1498 (m3U1498) in 16S rRNA. Acts on the fully assembled 30S ribosomal subunit.</text>
</comment>
<evidence type="ECO:0000256" key="8">
    <source>
        <dbReference type="ARBA" id="ARBA00025699"/>
    </source>
</evidence>
<evidence type="ECO:0000313" key="14">
    <source>
        <dbReference type="Proteomes" id="UP000306918"/>
    </source>
</evidence>
<keyword evidence="14" id="KW-1185">Reference proteome</keyword>
<comment type="caution">
    <text evidence="13">The sequence shown here is derived from an EMBL/GenBank/DDBJ whole genome shotgun (WGS) entry which is preliminary data.</text>
</comment>
<evidence type="ECO:0000256" key="3">
    <source>
        <dbReference type="ARBA" id="ARBA00022490"/>
    </source>
</evidence>
<feature type="domain" description="Ribosomal RNA small subunit methyltransferase E PUA-like" evidence="12">
    <location>
        <begin position="20"/>
        <end position="67"/>
    </location>
</feature>
<evidence type="ECO:0000313" key="13">
    <source>
        <dbReference type="EMBL" id="THU33552.1"/>
    </source>
</evidence>
<keyword evidence="4 10" id="KW-0698">rRNA processing</keyword>
<evidence type="ECO:0000256" key="10">
    <source>
        <dbReference type="PIRNR" id="PIRNR015601"/>
    </source>
</evidence>
<dbReference type="GO" id="GO:0070042">
    <property type="term" value="F:rRNA (uridine-N3-)-methyltransferase activity"/>
    <property type="evidence" value="ECO:0007669"/>
    <property type="project" value="TreeGrafter"/>
</dbReference>
<evidence type="ECO:0000256" key="7">
    <source>
        <dbReference type="ARBA" id="ARBA00022691"/>
    </source>
</evidence>
<proteinExistence type="inferred from homology"/>
<gene>
    <name evidence="13" type="ORF">FAM09_25735</name>
</gene>
<comment type="catalytic activity">
    <reaction evidence="9 10">
        <text>uridine(1498) in 16S rRNA + S-adenosyl-L-methionine = N(3)-methyluridine(1498) in 16S rRNA + S-adenosyl-L-homocysteine + H(+)</text>
        <dbReference type="Rhea" id="RHEA:42920"/>
        <dbReference type="Rhea" id="RHEA-COMP:10283"/>
        <dbReference type="Rhea" id="RHEA-COMP:10284"/>
        <dbReference type="ChEBI" id="CHEBI:15378"/>
        <dbReference type="ChEBI" id="CHEBI:57856"/>
        <dbReference type="ChEBI" id="CHEBI:59789"/>
        <dbReference type="ChEBI" id="CHEBI:65315"/>
        <dbReference type="ChEBI" id="CHEBI:74502"/>
        <dbReference type="EC" id="2.1.1.193"/>
    </reaction>
</comment>
<dbReference type="PANTHER" id="PTHR30027">
    <property type="entry name" value="RIBOSOMAL RNA SMALL SUBUNIT METHYLTRANSFERASE E"/>
    <property type="match status" value="1"/>
</dbReference>
<dbReference type="InterPro" id="IPR006700">
    <property type="entry name" value="RsmE"/>
</dbReference>
<protein>
    <recommendedName>
        <fullName evidence="10">Ribosomal RNA small subunit methyltransferase E</fullName>
        <ecNumber evidence="10">2.1.1.193</ecNumber>
    </recommendedName>
</protein>
<keyword evidence="3 10" id="KW-0963">Cytoplasm</keyword>
<name>A0A4S8HKY8_9BACT</name>